<dbReference type="OrthoDB" id="79830at2759"/>
<name>A0A9P0P2A4_ACAOB</name>
<organism evidence="2 3">
    <name type="scientific">Acanthoscelides obtectus</name>
    <name type="common">Bean weevil</name>
    <name type="synonym">Bruchus obtectus</name>
    <dbReference type="NCBI Taxonomy" id="200917"/>
    <lineage>
        <taxon>Eukaryota</taxon>
        <taxon>Metazoa</taxon>
        <taxon>Ecdysozoa</taxon>
        <taxon>Arthropoda</taxon>
        <taxon>Hexapoda</taxon>
        <taxon>Insecta</taxon>
        <taxon>Pterygota</taxon>
        <taxon>Neoptera</taxon>
        <taxon>Endopterygota</taxon>
        <taxon>Coleoptera</taxon>
        <taxon>Polyphaga</taxon>
        <taxon>Cucujiformia</taxon>
        <taxon>Chrysomeloidea</taxon>
        <taxon>Chrysomelidae</taxon>
        <taxon>Bruchinae</taxon>
        <taxon>Bruchini</taxon>
        <taxon>Acanthoscelides</taxon>
    </lineage>
</organism>
<dbReference type="AlphaFoldDB" id="A0A9P0P2A4"/>
<comment type="caution">
    <text evidence="2">The sequence shown here is derived from an EMBL/GenBank/DDBJ whole genome shotgun (WGS) entry which is preliminary data.</text>
</comment>
<evidence type="ECO:0000313" key="2">
    <source>
        <dbReference type="EMBL" id="CAH1964000.1"/>
    </source>
</evidence>
<evidence type="ECO:0000313" key="3">
    <source>
        <dbReference type="Proteomes" id="UP001152888"/>
    </source>
</evidence>
<reference evidence="2" key="1">
    <citation type="submission" date="2022-03" db="EMBL/GenBank/DDBJ databases">
        <authorList>
            <person name="Sayadi A."/>
        </authorList>
    </citation>
    <scope>NUCLEOTIDE SEQUENCE</scope>
</reference>
<sequence length="221" mass="25151">MLLCLLCVGEDFFWKSLVGKVKSIITPLSKWFRKQDDDSQITRKRDENELEDDMLQMQPPSKRVKLPNDIHGNNCNNNTSNKLPPSDISSFRNFTNFPEPVAGPSGIKCRKTFISHTSYTSETLNGHKDSDSEDSTSGYSSVARIGSREQVCQSLESSKQPSPTQHTINIINNSSRWPTKKVRYCICEPIHHRGLQQKQLQASLVLRGIFIRGFAYTLLRF</sequence>
<feature type="region of interest" description="Disordered" evidence="1">
    <location>
        <begin position="121"/>
        <end position="140"/>
    </location>
</feature>
<dbReference type="EMBL" id="CAKOFQ010006712">
    <property type="protein sequence ID" value="CAH1964000.1"/>
    <property type="molecule type" value="Genomic_DNA"/>
</dbReference>
<gene>
    <name evidence="2" type="ORF">ACAOBT_LOCUS5538</name>
</gene>
<evidence type="ECO:0000256" key="1">
    <source>
        <dbReference type="SAM" id="MobiDB-lite"/>
    </source>
</evidence>
<proteinExistence type="predicted"/>
<protein>
    <submittedName>
        <fullName evidence="2">Uncharacterized protein</fullName>
    </submittedName>
</protein>
<keyword evidence="3" id="KW-1185">Reference proteome</keyword>
<dbReference type="Proteomes" id="UP001152888">
    <property type="component" value="Unassembled WGS sequence"/>
</dbReference>
<accession>A0A9P0P2A4</accession>